<accession>A0A0A9GFH4</accession>
<name>A0A0A9GFH4_ARUDO</name>
<sequence length="42" mass="5207">MQRTIVEQHLFQLHPLHPRRDEDHPRLHPLHPGRYEGHRIQK</sequence>
<protein>
    <submittedName>
        <fullName evidence="2">Uncharacterized protein</fullName>
    </submittedName>
</protein>
<dbReference type="EMBL" id="GBRH01174041">
    <property type="protein sequence ID" value="JAE23855.1"/>
    <property type="molecule type" value="Transcribed_RNA"/>
</dbReference>
<reference evidence="2" key="2">
    <citation type="journal article" date="2015" name="Data Brief">
        <title>Shoot transcriptome of the giant reed, Arundo donax.</title>
        <authorList>
            <person name="Barrero R.A."/>
            <person name="Guerrero F.D."/>
            <person name="Moolhuijzen P."/>
            <person name="Goolsby J.A."/>
            <person name="Tidwell J."/>
            <person name="Bellgard S.E."/>
            <person name="Bellgard M.I."/>
        </authorList>
    </citation>
    <scope>NUCLEOTIDE SEQUENCE</scope>
    <source>
        <tissue evidence="2">Shoot tissue taken approximately 20 cm above the soil surface</tissue>
    </source>
</reference>
<proteinExistence type="predicted"/>
<evidence type="ECO:0000313" key="2">
    <source>
        <dbReference type="EMBL" id="JAE23855.1"/>
    </source>
</evidence>
<organism evidence="2">
    <name type="scientific">Arundo donax</name>
    <name type="common">Giant reed</name>
    <name type="synonym">Donax arundinaceus</name>
    <dbReference type="NCBI Taxonomy" id="35708"/>
    <lineage>
        <taxon>Eukaryota</taxon>
        <taxon>Viridiplantae</taxon>
        <taxon>Streptophyta</taxon>
        <taxon>Embryophyta</taxon>
        <taxon>Tracheophyta</taxon>
        <taxon>Spermatophyta</taxon>
        <taxon>Magnoliopsida</taxon>
        <taxon>Liliopsida</taxon>
        <taxon>Poales</taxon>
        <taxon>Poaceae</taxon>
        <taxon>PACMAD clade</taxon>
        <taxon>Arundinoideae</taxon>
        <taxon>Arundineae</taxon>
        <taxon>Arundo</taxon>
    </lineage>
</organism>
<evidence type="ECO:0000256" key="1">
    <source>
        <dbReference type="SAM" id="MobiDB-lite"/>
    </source>
</evidence>
<feature type="compositionally biased region" description="Basic and acidic residues" evidence="1">
    <location>
        <begin position="33"/>
        <end position="42"/>
    </location>
</feature>
<reference evidence="2" key="1">
    <citation type="submission" date="2014-09" db="EMBL/GenBank/DDBJ databases">
        <authorList>
            <person name="Magalhaes I.L.F."/>
            <person name="Oliveira U."/>
            <person name="Santos F.R."/>
            <person name="Vidigal T.H.D.A."/>
            <person name="Brescovit A.D."/>
            <person name="Santos A.J."/>
        </authorList>
    </citation>
    <scope>NUCLEOTIDE SEQUENCE</scope>
    <source>
        <tissue evidence="2">Shoot tissue taken approximately 20 cm above the soil surface</tissue>
    </source>
</reference>
<feature type="region of interest" description="Disordered" evidence="1">
    <location>
        <begin position="13"/>
        <end position="42"/>
    </location>
</feature>
<dbReference type="AlphaFoldDB" id="A0A0A9GFH4"/>